<feature type="transmembrane region" description="Helical" evidence="2">
    <location>
        <begin position="345"/>
        <end position="373"/>
    </location>
</feature>
<keyword evidence="2" id="KW-0472">Membrane</keyword>
<keyword evidence="2" id="KW-0812">Transmembrane</keyword>
<protein>
    <submittedName>
        <fullName evidence="3">Uncharacterized protein</fullName>
    </submittedName>
</protein>
<feature type="region of interest" description="Disordered" evidence="1">
    <location>
        <begin position="224"/>
        <end position="244"/>
    </location>
</feature>
<evidence type="ECO:0000256" key="2">
    <source>
        <dbReference type="SAM" id="Phobius"/>
    </source>
</evidence>
<sequence length="418" mass="48223">MVAAFINSAEFAKIMEEKRIRVEVDSQVCELDAAECNTIEDIKGKIKLMYKIEDVELFHKENLLIDSQEYRKLLEGIETIDIKAILGKYRCNNSAEEGSEEVKESAAPQIAQSDLDRACAISNVLQEAITTELNQNENSHNMHKNKCIINAEEKETTKSEELIYNYGVNSIEKSEIIDETKNANEKKYSEEEEDIKQCASDISADLSVETVETNTLEVNHIEQNSKPINTEEKLQEKDNTDKNRDDLFLNNKIEDNSMKGLIDSENSIKQTADSTVENILEENSEFVSIRTIETNKELFVKKNSLININGKMYYLKKKKGKRITTSTLSQTVTRLLPRQQSLATYLFFAIFLTFYMNLVFLIILLVILTLFALEKIRLKIEFRRNDRFKNMLKQILCFISSLWLNPGHNMTVYERTNE</sequence>
<keyword evidence="4" id="KW-1185">Reference proteome</keyword>
<dbReference type="HOGENOM" id="CLU_650681_0_0_1"/>
<dbReference type="Proteomes" id="UP000002872">
    <property type="component" value="Unassembled WGS sequence"/>
</dbReference>
<dbReference type="OrthoDB" id="2189974at2759"/>
<accession>I3EG25</accession>
<feature type="compositionally biased region" description="Basic and acidic residues" evidence="1">
    <location>
        <begin position="229"/>
        <end position="244"/>
    </location>
</feature>
<evidence type="ECO:0000313" key="4">
    <source>
        <dbReference type="Proteomes" id="UP000002872"/>
    </source>
</evidence>
<evidence type="ECO:0000256" key="1">
    <source>
        <dbReference type="SAM" id="MobiDB-lite"/>
    </source>
</evidence>
<dbReference type="InParanoid" id="I3EG25"/>
<proteinExistence type="predicted"/>
<organism evidence="3 4">
    <name type="scientific">Nematocida parisii (strain ERTm3)</name>
    <name type="common">Nematode killer fungus</name>
    <dbReference type="NCBI Taxonomy" id="935791"/>
    <lineage>
        <taxon>Eukaryota</taxon>
        <taxon>Fungi</taxon>
        <taxon>Fungi incertae sedis</taxon>
        <taxon>Microsporidia</taxon>
        <taxon>Nematocida</taxon>
    </lineage>
</organism>
<reference evidence="3" key="1">
    <citation type="submission" date="2011-01" db="EMBL/GenBank/DDBJ databases">
        <title>The Genome Sequence of Nematocida parisii strain ERTm3.</title>
        <authorList>
            <consortium name="The Broad Institute Genome Sequencing Platform"/>
            <consortium name="The Broad Institute Genome Sequencing Center for Infectious Disease"/>
            <person name="Cuomo C."/>
            <person name="Troemel E."/>
            <person name="Young S.K."/>
            <person name="Zeng Q."/>
            <person name="Gargeya S."/>
            <person name="Fitzgerald M."/>
            <person name="Haas B."/>
            <person name="Abouelleil A."/>
            <person name="Alvarado L."/>
            <person name="Arachchi H.M."/>
            <person name="Berlin A."/>
            <person name="Chapman S.B."/>
            <person name="Gearin G."/>
            <person name="Goldberg J."/>
            <person name="Griggs A."/>
            <person name="Gujja S."/>
            <person name="Hansen M."/>
            <person name="Heiman D."/>
            <person name="Howarth C."/>
            <person name="Larimer J."/>
            <person name="Lui A."/>
            <person name="MacDonald P.J.P."/>
            <person name="McCowen C."/>
            <person name="Montmayeur A."/>
            <person name="Murphy C."/>
            <person name="Neiman D."/>
            <person name="Pearson M."/>
            <person name="Priest M."/>
            <person name="Roberts A."/>
            <person name="Saif S."/>
            <person name="Shea T."/>
            <person name="Sisk P."/>
            <person name="Stolte C."/>
            <person name="Sykes S."/>
            <person name="Wortman J."/>
            <person name="Nusbaum C."/>
            <person name="Birren B."/>
        </authorList>
    </citation>
    <scope>NUCLEOTIDE SEQUENCE</scope>
    <source>
        <strain evidence="3">ERTm3</strain>
    </source>
</reference>
<dbReference type="VEuPathDB" id="MicrosporidiaDB:NEQG_01616"/>
<evidence type="ECO:0000313" key="3">
    <source>
        <dbReference type="EMBL" id="EIJ88172.1"/>
    </source>
</evidence>
<dbReference type="EMBL" id="GL870879">
    <property type="protein sequence ID" value="EIJ88172.1"/>
    <property type="molecule type" value="Genomic_DNA"/>
</dbReference>
<dbReference type="AlphaFoldDB" id="I3EG25"/>
<dbReference type="OMA" id="KPHINEM"/>
<keyword evidence="2" id="KW-1133">Transmembrane helix</keyword>
<gene>
    <name evidence="3" type="ORF">NEQG_01616</name>
</gene>
<name>I3EG25_NEMP3</name>